<proteinExistence type="predicted"/>
<reference evidence="2 3" key="1">
    <citation type="journal article" date="2015" name="Genome Announc.">
        <title>Complete Genome Sequence of Cupriavidus basilensis 4G11, Isolated from the Oak Ridge Field Research Center Site.</title>
        <authorList>
            <person name="Ray J."/>
            <person name="Waters R.J."/>
            <person name="Skerker J.M."/>
            <person name="Kuehl J.V."/>
            <person name="Price M.N."/>
            <person name="Huang J."/>
            <person name="Chakraborty R."/>
            <person name="Arkin A.P."/>
            <person name="Deutschbauer A."/>
        </authorList>
    </citation>
    <scope>NUCLEOTIDE SEQUENCE [LARGE SCALE GENOMIC DNA]</scope>
    <source>
        <strain evidence="2">4G11</strain>
    </source>
</reference>
<dbReference type="STRING" id="68895.RR42_m1802"/>
<evidence type="ECO:0000313" key="3">
    <source>
        <dbReference type="Proteomes" id="UP000031843"/>
    </source>
</evidence>
<protein>
    <recommendedName>
        <fullName evidence="4">XRE family transcriptional regulator</fullName>
    </recommendedName>
</protein>
<accession>A0A0C4YAD1</accession>
<evidence type="ECO:0000313" key="2">
    <source>
        <dbReference type="EMBL" id="AJG19199.1"/>
    </source>
</evidence>
<dbReference type="KEGG" id="cbw:RR42_m1802"/>
<dbReference type="AlphaFoldDB" id="A0A0C4YAD1"/>
<dbReference type="OrthoDB" id="8969376at2"/>
<evidence type="ECO:0008006" key="4">
    <source>
        <dbReference type="Google" id="ProtNLM"/>
    </source>
</evidence>
<name>A0A0C4YAD1_9BURK</name>
<feature type="region of interest" description="Disordered" evidence="1">
    <location>
        <begin position="153"/>
        <end position="173"/>
    </location>
</feature>
<dbReference type="Proteomes" id="UP000031843">
    <property type="component" value="Chromosome main"/>
</dbReference>
<dbReference type="EMBL" id="CP010536">
    <property type="protein sequence ID" value="AJG19199.1"/>
    <property type="molecule type" value="Genomic_DNA"/>
</dbReference>
<organism evidence="2 3">
    <name type="scientific">Cupriavidus basilensis</name>
    <dbReference type="NCBI Taxonomy" id="68895"/>
    <lineage>
        <taxon>Bacteria</taxon>
        <taxon>Pseudomonadati</taxon>
        <taxon>Pseudomonadota</taxon>
        <taxon>Betaproteobacteria</taxon>
        <taxon>Burkholderiales</taxon>
        <taxon>Burkholderiaceae</taxon>
        <taxon>Cupriavidus</taxon>
    </lineage>
</organism>
<evidence type="ECO:0000256" key="1">
    <source>
        <dbReference type="SAM" id="MobiDB-lite"/>
    </source>
</evidence>
<sequence>MDIQDTREQRLAQIMAEQFGGSIARLSDRLDRDPSYFSRIFSNTGKAGKKRIGEHLARDIEAKLGLPRLWLDGEAQDAAAPPKEETLPPEIAARFARLINGLRNEDIDRLLAAIELITQVETVQSVRKYKKNTRTARVLKTGGRSTAFKLASNAVHESGTQAPAKPRKKTSTS</sequence>
<gene>
    <name evidence="2" type="ORF">RR42_m1802</name>
</gene>
<dbReference type="RefSeq" id="WP_052494543.1">
    <property type="nucleotide sequence ID" value="NZ_CP010536.1"/>
</dbReference>
<keyword evidence="3" id="KW-1185">Reference proteome</keyword>